<dbReference type="Proteomes" id="UP001151760">
    <property type="component" value="Unassembled WGS sequence"/>
</dbReference>
<keyword evidence="5" id="KW-1185">Reference proteome</keyword>
<dbReference type="PANTHER" id="PTHR42648:SF32">
    <property type="entry name" value="RIBONUCLEASE H-LIKE DOMAIN, GAG-PRE-INTEGRASE DOMAIN PROTEIN-RELATED"/>
    <property type="match status" value="1"/>
</dbReference>
<feature type="region of interest" description="Disordered" evidence="1">
    <location>
        <begin position="534"/>
        <end position="605"/>
    </location>
</feature>
<feature type="compositionally biased region" description="Polar residues" evidence="1">
    <location>
        <begin position="417"/>
        <end position="448"/>
    </location>
</feature>
<comment type="caution">
    <text evidence="4">The sequence shown here is derived from an EMBL/GenBank/DDBJ whole genome shotgun (WGS) entry which is preliminary data.</text>
</comment>
<evidence type="ECO:0000259" key="3">
    <source>
        <dbReference type="Pfam" id="PF25597"/>
    </source>
</evidence>
<reference evidence="4" key="2">
    <citation type="submission" date="2022-01" db="EMBL/GenBank/DDBJ databases">
        <authorList>
            <person name="Yamashiro T."/>
            <person name="Shiraishi A."/>
            <person name="Satake H."/>
            <person name="Nakayama K."/>
        </authorList>
    </citation>
    <scope>NUCLEOTIDE SEQUENCE</scope>
</reference>
<dbReference type="PANTHER" id="PTHR42648">
    <property type="entry name" value="TRANSPOSASE, PUTATIVE-RELATED"/>
    <property type="match status" value="1"/>
</dbReference>
<accession>A0ABQ5A5J4</accession>
<dbReference type="SUPFAM" id="SSF53098">
    <property type="entry name" value="Ribonuclease H-like"/>
    <property type="match status" value="1"/>
</dbReference>
<feature type="region of interest" description="Disordered" evidence="1">
    <location>
        <begin position="416"/>
        <end position="459"/>
    </location>
</feature>
<feature type="domain" description="GAG-pre-integrase" evidence="2">
    <location>
        <begin position="624"/>
        <end position="677"/>
    </location>
</feature>
<evidence type="ECO:0000313" key="4">
    <source>
        <dbReference type="EMBL" id="GJS97595.1"/>
    </source>
</evidence>
<feature type="compositionally biased region" description="Polar residues" evidence="1">
    <location>
        <begin position="551"/>
        <end position="601"/>
    </location>
</feature>
<evidence type="ECO:0000256" key="1">
    <source>
        <dbReference type="SAM" id="MobiDB-lite"/>
    </source>
</evidence>
<name>A0ABQ5A5J4_9ASTR</name>
<dbReference type="InterPro" id="IPR057670">
    <property type="entry name" value="SH3_retrovirus"/>
</dbReference>
<reference evidence="4" key="1">
    <citation type="journal article" date="2022" name="Int. J. Mol. Sci.">
        <title>Draft Genome of Tanacetum Coccineum: Genomic Comparison of Closely Related Tanacetum-Family Plants.</title>
        <authorList>
            <person name="Yamashiro T."/>
            <person name="Shiraishi A."/>
            <person name="Nakayama K."/>
            <person name="Satake H."/>
        </authorList>
    </citation>
    <scope>NUCLEOTIDE SEQUENCE</scope>
</reference>
<dbReference type="EMBL" id="BQNB010011976">
    <property type="protein sequence ID" value="GJS97595.1"/>
    <property type="molecule type" value="Genomic_DNA"/>
</dbReference>
<evidence type="ECO:0000259" key="2">
    <source>
        <dbReference type="Pfam" id="PF13976"/>
    </source>
</evidence>
<evidence type="ECO:0000313" key="5">
    <source>
        <dbReference type="Proteomes" id="UP001151760"/>
    </source>
</evidence>
<dbReference type="Pfam" id="PF25597">
    <property type="entry name" value="SH3_retrovirus"/>
    <property type="match status" value="1"/>
</dbReference>
<sequence>MLLAQAQEAGVILDEEQLAFLADTVEGTNSGPDTHILLPTAIFQTNDLDAFNADCDEAPSASAVLMANILVYESEVLSKENKSEVVQDTTSSEQQNAMIMSVIEEMSSQVAKCNADNQENKIVNESLTAELERYKEHVNFFLKRQNFELTDREKHTDSQMRAQRIQSALYRSHTLVKKHDALSVIDTEETLKLAEKSKLKMNAKQNDLIVKEKKLNITSIDYAALNKLSEHFVAHFVPKKQLSAEQAFWLPISKIVYEQPPVQPKPVQNDIPRELPSINRKYFEIEKKDLLIENDRLLEHLIFQDIMCIAMHADLENKYVLPTNNDNLEYADMEKSFIDEYRMYKLDLHPLSPKLRKNREAHVDYLNKTKEHAECALLEQARALKPLDNVSQNENEKLVAVTPMNKSKKVRFAEPRVNNSINASRSKPKGNTRNNKITRTSSRNQMNKQVEDHPRNVKSSLNKKNRISVCNDNIKHGVLMRILNLANYGKSNKKNEWTPTGKVFTKVGNRWLPARRTFTIDGTKYPLTRITSTKVVPPGKPVQTKVIKKTPPSSVSQGKPNETKTMSSSSNTRIVESRHSNNSKPNQNWGPNVLNSASSSHVQRRLYKSSSDGVDLLTGSRGTNLYTLSLEDMMKSSPICLLSKASKTKSWLWHQRLSHLNFGTINELAKQGLVRDNGIEFVNQTLKTYYEDVRISHQTSVPLFSLAEAVATACYTHNRSLIRSLHNKTPYELLHDRKPDLKYFHVFGALCYPTNDSEDLGKLKPKADIGIFIGYSPAKKAYRIYNKRTRLIMETIHVKFDELTTMASE</sequence>
<dbReference type="Pfam" id="PF13976">
    <property type="entry name" value="gag_pre-integrs"/>
    <property type="match status" value="1"/>
</dbReference>
<gene>
    <name evidence="4" type="ORF">Tco_0804563</name>
</gene>
<dbReference type="InterPro" id="IPR025724">
    <property type="entry name" value="GAG-pre-integrase_dom"/>
</dbReference>
<protein>
    <submittedName>
        <fullName evidence="4">Integrase, catalytic region, zinc finger, CCHC-type containing protein</fullName>
    </submittedName>
</protein>
<proteinExistence type="predicted"/>
<organism evidence="4 5">
    <name type="scientific">Tanacetum coccineum</name>
    <dbReference type="NCBI Taxonomy" id="301880"/>
    <lineage>
        <taxon>Eukaryota</taxon>
        <taxon>Viridiplantae</taxon>
        <taxon>Streptophyta</taxon>
        <taxon>Embryophyta</taxon>
        <taxon>Tracheophyta</taxon>
        <taxon>Spermatophyta</taxon>
        <taxon>Magnoliopsida</taxon>
        <taxon>eudicotyledons</taxon>
        <taxon>Gunneridae</taxon>
        <taxon>Pentapetalae</taxon>
        <taxon>asterids</taxon>
        <taxon>campanulids</taxon>
        <taxon>Asterales</taxon>
        <taxon>Asteraceae</taxon>
        <taxon>Asteroideae</taxon>
        <taxon>Anthemideae</taxon>
        <taxon>Anthemidinae</taxon>
        <taxon>Tanacetum</taxon>
    </lineage>
</organism>
<dbReference type="InterPro" id="IPR012337">
    <property type="entry name" value="RNaseH-like_sf"/>
</dbReference>
<dbReference type="InterPro" id="IPR039537">
    <property type="entry name" value="Retrotran_Ty1/copia-like"/>
</dbReference>
<feature type="domain" description="Retroviral polymerase SH3-like" evidence="3">
    <location>
        <begin position="750"/>
        <end position="804"/>
    </location>
</feature>